<name>A0ABS7KR47_9BACL</name>
<comment type="caution">
    <text evidence="1">The sequence shown here is derived from an EMBL/GenBank/DDBJ whole genome shotgun (WGS) entry which is preliminary data.</text>
</comment>
<evidence type="ECO:0000313" key="1">
    <source>
        <dbReference type="EMBL" id="MBY0206648.1"/>
    </source>
</evidence>
<dbReference type="Proteomes" id="UP000706031">
    <property type="component" value="Unassembled WGS sequence"/>
</dbReference>
<dbReference type="RefSeq" id="WP_221791154.1">
    <property type="nucleotide sequence ID" value="NZ_JACLIC010000047.1"/>
</dbReference>
<protein>
    <submittedName>
        <fullName evidence="1">Uncharacterized protein</fullName>
    </submittedName>
</protein>
<gene>
    <name evidence="1" type="ORF">H7T88_25840</name>
</gene>
<evidence type="ECO:0000313" key="2">
    <source>
        <dbReference type="Proteomes" id="UP000706031"/>
    </source>
</evidence>
<organism evidence="1 2">
    <name type="scientific">Paenibacillus cucumis</name>
    <name type="common">ex Kampfer et al. 2016</name>
    <dbReference type="NCBI Taxonomy" id="1776858"/>
    <lineage>
        <taxon>Bacteria</taxon>
        <taxon>Bacillati</taxon>
        <taxon>Bacillota</taxon>
        <taxon>Bacilli</taxon>
        <taxon>Bacillales</taxon>
        <taxon>Paenibacillaceae</taxon>
        <taxon>Paenibacillus</taxon>
    </lineage>
</organism>
<accession>A0ABS7KR47</accession>
<reference evidence="1 2" key="1">
    <citation type="submission" date="2020-08" db="EMBL/GenBank/DDBJ databases">
        <title>Fungal Genomes of the International Space Station.</title>
        <authorList>
            <person name="Seuylemezian A."/>
            <person name="Singh N.K."/>
            <person name="Wood J."/>
            <person name="Venkateswaran K."/>
        </authorList>
    </citation>
    <scope>NUCLEOTIDE SEQUENCE [LARGE SCALE GENOMIC DNA]</scope>
    <source>
        <strain evidence="1 2">S/N-304-OC-R4</strain>
    </source>
</reference>
<dbReference type="EMBL" id="JACLIC010000047">
    <property type="protein sequence ID" value="MBY0206648.1"/>
    <property type="molecule type" value="Genomic_DNA"/>
</dbReference>
<sequence length="140" mass="16794">MMLIFYKLPYDIEQKYIASTLDGETIEIQITTKGFRDFFRPTTFKGKMLIDDKVYDVFEPERPDRFIAKMKKKMNGDRYFPIIANENRTDLDDYYTIQWADDKFNTLYFIHAKNNSRYVAPAQNAVEAHKIWGEIQHFLR</sequence>
<proteinExistence type="predicted"/>
<keyword evidence="2" id="KW-1185">Reference proteome</keyword>